<evidence type="ECO:0000313" key="9">
    <source>
        <dbReference type="Proteomes" id="UP001374579"/>
    </source>
</evidence>
<accession>A0AAN9C0N0</accession>
<evidence type="ECO:0000256" key="1">
    <source>
        <dbReference type="ARBA" id="ARBA00004123"/>
    </source>
</evidence>
<evidence type="ECO:0000313" key="8">
    <source>
        <dbReference type="EMBL" id="KAK7115152.1"/>
    </source>
</evidence>
<feature type="region of interest" description="Disordered" evidence="7">
    <location>
        <begin position="228"/>
        <end position="262"/>
    </location>
</feature>
<keyword evidence="4" id="KW-0158">Chromosome</keyword>
<keyword evidence="9" id="KW-1185">Reference proteome</keyword>
<comment type="similarity">
    <text evidence="3">Belongs to the CENP-N/CHL4 family.</text>
</comment>
<dbReference type="GO" id="GO:0000775">
    <property type="term" value="C:chromosome, centromeric region"/>
    <property type="evidence" value="ECO:0007669"/>
    <property type="project" value="UniProtKB-SubCell"/>
</dbReference>
<dbReference type="Proteomes" id="UP001374579">
    <property type="component" value="Unassembled WGS sequence"/>
</dbReference>
<dbReference type="EMBL" id="JBAMIC010000001">
    <property type="protein sequence ID" value="KAK7115152.1"/>
    <property type="molecule type" value="Genomic_DNA"/>
</dbReference>
<dbReference type="Pfam" id="PF05238">
    <property type="entry name" value="CENP-N"/>
    <property type="match status" value="1"/>
</dbReference>
<gene>
    <name evidence="8" type="ORF">V1264_001081</name>
</gene>
<organism evidence="8 9">
    <name type="scientific">Littorina saxatilis</name>
    <dbReference type="NCBI Taxonomy" id="31220"/>
    <lineage>
        <taxon>Eukaryota</taxon>
        <taxon>Metazoa</taxon>
        <taxon>Spiralia</taxon>
        <taxon>Lophotrochozoa</taxon>
        <taxon>Mollusca</taxon>
        <taxon>Gastropoda</taxon>
        <taxon>Caenogastropoda</taxon>
        <taxon>Littorinimorpha</taxon>
        <taxon>Littorinoidea</taxon>
        <taxon>Littorinidae</taxon>
        <taxon>Littorina</taxon>
    </lineage>
</organism>
<keyword evidence="5" id="KW-0539">Nucleus</keyword>
<name>A0AAN9C0N0_9CAEN</name>
<evidence type="ECO:0008006" key="10">
    <source>
        <dbReference type="Google" id="ProtNLM"/>
    </source>
</evidence>
<dbReference type="InterPro" id="IPR007902">
    <property type="entry name" value="Chl4/mis15/CENP-N"/>
</dbReference>
<evidence type="ECO:0000256" key="3">
    <source>
        <dbReference type="ARBA" id="ARBA00005566"/>
    </source>
</evidence>
<sequence>MDSSVEKSVIRSVLSKSLSRDIETLVRKWGCFSESDIQKLNFRATKSAIASQIFELCKELGLKQEIGDLDLLCTQLHSSSKKWTVLKLKGGQLKTDLDPQDLRDRLVAVLETDCLGDVHLNVKSYGGAIWIRVYVQGAAPFKTTDVVYVLSYPHTPILIACRMKVKMQEIVYSALVEVFESEEVTELQLTGHHLPSLADLALQQTSQGPFWKYRNIEEAVNPLIRSKVSTKSVTSEDKERETDERLMDENREEKQSRQERLDSTFGTHAQPTLEKLEYKLDLRFRGTTFAPGMKGQPDLFHCRVKFEGPSVLEGTKNLGRTGFASLPLPRHLAKVHSLAKNHFTVAEMDSARKRPSSQSK</sequence>
<dbReference type="GO" id="GO:0007059">
    <property type="term" value="P:chromosome segregation"/>
    <property type="evidence" value="ECO:0007669"/>
    <property type="project" value="InterPro"/>
</dbReference>
<proteinExistence type="inferred from homology"/>
<dbReference type="PANTHER" id="PTHR46790">
    <property type="entry name" value="CENTROMERE PROTEIN N"/>
    <property type="match status" value="1"/>
</dbReference>
<evidence type="ECO:0000256" key="4">
    <source>
        <dbReference type="ARBA" id="ARBA00022454"/>
    </source>
</evidence>
<evidence type="ECO:0000256" key="2">
    <source>
        <dbReference type="ARBA" id="ARBA00004584"/>
    </source>
</evidence>
<dbReference type="GO" id="GO:0005654">
    <property type="term" value="C:nucleoplasm"/>
    <property type="evidence" value="ECO:0007669"/>
    <property type="project" value="TreeGrafter"/>
</dbReference>
<dbReference type="GO" id="GO:0034080">
    <property type="term" value="P:CENP-A containing chromatin assembly"/>
    <property type="evidence" value="ECO:0007669"/>
    <property type="project" value="InterPro"/>
</dbReference>
<comment type="subcellular location">
    <subcellularLocation>
        <location evidence="2">Chromosome</location>
        <location evidence="2">Centromere</location>
    </subcellularLocation>
    <subcellularLocation>
        <location evidence="1">Nucleus</location>
    </subcellularLocation>
</comment>
<dbReference type="PANTHER" id="PTHR46790:SF1">
    <property type="entry name" value="CENTROMERE PROTEIN N"/>
    <property type="match status" value="1"/>
</dbReference>
<comment type="caution">
    <text evidence="8">The sequence shown here is derived from an EMBL/GenBank/DDBJ whole genome shotgun (WGS) entry which is preliminary data.</text>
</comment>
<feature type="compositionally biased region" description="Basic and acidic residues" evidence="7">
    <location>
        <begin position="234"/>
        <end position="262"/>
    </location>
</feature>
<dbReference type="InterPro" id="IPR052011">
    <property type="entry name" value="CENP-NAC/CAD_complex"/>
</dbReference>
<evidence type="ECO:0000256" key="7">
    <source>
        <dbReference type="SAM" id="MobiDB-lite"/>
    </source>
</evidence>
<evidence type="ECO:0000256" key="6">
    <source>
        <dbReference type="ARBA" id="ARBA00023328"/>
    </source>
</evidence>
<keyword evidence="6" id="KW-0137">Centromere</keyword>
<protein>
    <recommendedName>
        <fullName evidence="10">Centromere protein N</fullName>
    </recommendedName>
</protein>
<dbReference type="AlphaFoldDB" id="A0AAN9C0N0"/>
<reference evidence="8 9" key="1">
    <citation type="submission" date="2024-02" db="EMBL/GenBank/DDBJ databases">
        <title>Chromosome-scale genome assembly of the rough periwinkle Littorina saxatilis.</title>
        <authorList>
            <person name="De Jode A."/>
            <person name="Faria R."/>
            <person name="Formenti G."/>
            <person name="Sims Y."/>
            <person name="Smith T.P."/>
            <person name="Tracey A."/>
            <person name="Wood J.M.D."/>
            <person name="Zagrodzka Z.B."/>
            <person name="Johannesson K."/>
            <person name="Butlin R.K."/>
            <person name="Leder E.H."/>
        </authorList>
    </citation>
    <scope>NUCLEOTIDE SEQUENCE [LARGE SCALE GENOMIC DNA]</scope>
    <source>
        <strain evidence="8">Snail1</strain>
        <tissue evidence="8">Muscle</tissue>
    </source>
</reference>
<evidence type="ECO:0000256" key="5">
    <source>
        <dbReference type="ARBA" id="ARBA00023242"/>
    </source>
</evidence>